<comment type="caution">
    <text evidence="2">The sequence shown here is derived from an EMBL/GenBank/DDBJ whole genome shotgun (WGS) entry which is preliminary data.</text>
</comment>
<proteinExistence type="predicted"/>
<feature type="compositionally biased region" description="Basic residues" evidence="1">
    <location>
        <begin position="66"/>
        <end position="82"/>
    </location>
</feature>
<sequence>MSRNNNYQQIQEAASSIPSSTKEFLRTQQKDIVCNDCGGISATKVQQLLSTLEGTTQLFNTTPSSNRKKPNRSISKPKKKNSARNNSQKTSLRKNLKKKNPNKRIKQRKLNKNGIRSTLSSRNNNNNNKIRLKSKNKKFSLKKK</sequence>
<evidence type="ECO:0000313" key="2">
    <source>
        <dbReference type="EMBL" id="CAF0996301.1"/>
    </source>
</evidence>
<gene>
    <name evidence="2" type="ORF">IZO911_LOCUS17389</name>
    <name evidence="3" type="ORF">KXQ929_LOCUS20472</name>
</gene>
<dbReference type="Proteomes" id="UP000663868">
    <property type="component" value="Unassembled WGS sequence"/>
</dbReference>
<feature type="compositionally biased region" description="Polar residues" evidence="1">
    <location>
        <begin position="56"/>
        <end position="65"/>
    </location>
</feature>
<feature type="compositionally biased region" description="Low complexity" evidence="1">
    <location>
        <begin position="115"/>
        <end position="129"/>
    </location>
</feature>
<evidence type="ECO:0000256" key="1">
    <source>
        <dbReference type="SAM" id="MobiDB-lite"/>
    </source>
</evidence>
<name>A0A814GH48_9BILA</name>
<evidence type="ECO:0000313" key="4">
    <source>
        <dbReference type="Proteomes" id="UP000663860"/>
    </source>
</evidence>
<feature type="compositionally biased region" description="Basic residues" evidence="1">
    <location>
        <begin position="130"/>
        <end position="144"/>
    </location>
</feature>
<organism evidence="2 4">
    <name type="scientific">Adineta steineri</name>
    <dbReference type="NCBI Taxonomy" id="433720"/>
    <lineage>
        <taxon>Eukaryota</taxon>
        <taxon>Metazoa</taxon>
        <taxon>Spiralia</taxon>
        <taxon>Gnathifera</taxon>
        <taxon>Rotifera</taxon>
        <taxon>Eurotatoria</taxon>
        <taxon>Bdelloidea</taxon>
        <taxon>Adinetida</taxon>
        <taxon>Adinetidae</taxon>
        <taxon>Adineta</taxon>
    </lineage>
</organism>
<dbReference type="EMBL" id="CAJOBB010001441">
    <property type="protein sequence ID" value="CAF3857766.1"/>
    <property type="molecule type" value="Genomic_DNA"/>
</dbReference>
<evidence type="ECO:0000313" key="3">
    <source>
        <dbReference type="EMBL" id="CAF3857766.1"/>
    </source>
</evidence>
<dbReference type="Proteomes" id="UP000663860">
    <property type="component" value="Unassembled WGS sequence"/>
</dbReference>
<reference evidence="2" key="1">
    <citation type="submission" date="2021-02" db="EMBL/GenBank/DDBJ databases">
        <authorList>
            <person name="Nowell W R."/>
        </authorList>
    </citation>
    <scope>NUCLEOTIDE SEQUENCE</scope>
</reference>
<feature type="compositionally biased region" description="Basic residues" evidence="1">
    <location>
        <begin position="91"/>
        <end position="111"/>
    </location>
</feature>
<feature type="region of interest" description="Disordered" evidence="1">
    <location>
        <begin position="56"/>
        <end position="144"/>
    </location>
</feature>
<dbReference type="EMBL" id="CAJNOE010000162">
    <property type="protein sequence ID" value="CAF0996301.1"/>
    <property type="molecule type" value="Genomic_DNA"/>
</dbReference>
<protein>
    <submittedName>
        <fullName evidence="2">Uncharacterized protein</fullName>
    </submittedName>
</protein>
<dbReference type="AlphaFoldDB" id="A0A814GH48"/>
<feature type="region of interest" description="Disordered" evidence="1">
    <location>
        <begin position="1"/>
        <end position="22"/>
    </location>
</feature>
<accession>A0A814GH48</accession>